<protein>
    <recommendedName>
        <fullName evidence="11">ABC transporter domain-containing protein</fullName>
    </recommendedName>
</protein>
<dbReference type="InterPro" id="IPR017871">
    <property type="entry name" value="ABC_transporter-like_CS"/>
</dbReference>
<dbReference type="InterPro" id="IPR050352">
    <property type="entry name" value="ABCG_transporters"/>
</dbReference>
<accession>A0A1Z5KMP1</accession>
<feature type="transmembrane region" description="Helical" evidence="9">
    <location>
        <begin position="545"/>
        <end position="565"/>
    </location>
</feature>
<dbReference type="GO" id="GO:0016887">
    <property type="term" value="F:ATP hydrolysis activity"/>
    <property type="evidence" value="ECO:0007669"/>
    <property type="project" value="InterPro"/>
</dbReference>
<keyword evidence="10" id="KW-0732">Signal</keyword>
<dbReference type="Pfam" id="PF19055">
    <property type="entry name" value="ABC2_membrane_7"/>
    <property type="match status" value="1"/>
</dbReference>
<evidence type="ECO:0000256" key="5">
    <source>
        <dbReference type="ARBA" id="ARBA00022840"/>
    </source>
</evidence>
<evidence type="ECO:0000256" key="4">
    <source>
        <dbReference type="ARBA" id="ARBA00022741"/>
    </source>
</evidence>
<feature type="chain" id="PRO_5013165265" description="ABC transporter domain-containing protein" evidence="10">
    <location>
        <begin position="25"/>
        <end position="730"/>
    </location>
</feature>
<keyword evidence="2" id="KW-0813">Transport</keyword>
<gene>
    <name evidence="12" type="ORF">FisN_13Hh355</name>
</gene>
<organism evidence="12 13">
    <name type="scientific">Fistulifera solaris</name>
    <name type="common">Oleaginous diatom</name>
    <dbReference type="NCBI Taxonomy" id="1519565"/>
    <lineage>
        <taxon>Eukaryota</taxon>
        <taxon>Sar</taxon>
        <taxon>Stramenopiles</taxon>
        <taxon>Ochrophyta</taxon>
        <taxon>Bacillariophyta</taxon>
        <taxon>Bacillariophyceae</taxon>
        <taxon>Bacillariophycidae</taxon>
        <taxon>Naviculales</taxon>
        <taxon>Naviculaceae</taxon>
        <taxon>Fistulifera</taxon>
    </lineage>
</organism>
<evidence type="ECO:0000256" key="8">
    <source>
        <dbReference type="SAM" id="MobiDB-lite"/>
    </source>
</evidence>
<feature type="signal peptide" evidence="10">
    <location>
        <begin position="1"/>
        <end position="24"/>
    </location>
</feature>
<feature type="transmembrane region" description="Helical" evidence="9">
    <location>
        <begin position="518"/>
        <end position="539"/>
    </location>
</feature>
<reference evidence="12 13" key="1">
    <citation type="journal article" date="2015" name="Plant Cell">
        <title>Oil accumulation by the oleaginous diatom Fistulifera solaris as revealed by the genome and transcriptome.</title>
        <authorList>
            <person name="Tanaka T."/>
            <person name="Maeda Y."/>
            <person name="Veluchamy A."/>
            <person name="Tanaka M."/>
            <person name="Abida H."/>
            <person name="Marechal E."/>
            <person name="Bowler C."/>
            <person name="Muto M."/>
            <person name="Sunaga Y."/>
            <person name="Tanaka M."/>
            <person name="Yoshino T."/>
            <person name="Taniguchi T."/>
            <person name="Fukuda Y."/>
            <person name="Nemoto M."/>
            <person name="Matsumoto M."/>
            <person name="Wong P.S."/>
            <person name="Aburatani S."/>
            <person name="Fujibuchi W."/>
        </authorList>
    </citation>
    <scope>NUCLEOTIDE SEQUENCE [LARGE SCALE GENOMIC DNA]</scope>
    <source>
        <strain evidence="12 13">JPCC DA0580</strain>
    </source>
</reference>
<dbReference type="InterPro" id="IPR003439">
    <property type="entry name" value="ABC_transporter-like_ATP-bd"/>
</dbReference>
<proteinExistence type="predicted"/>
<dbReference type="PANTHER" id="PTHR48041">
    <property type="entry name" value="ABC TRANSPORTER G FAMILY MEMBER 28"/>
    <property type="match status" value="1"/>
</dbReference>
<dbReference type="GO" id="GO:0016020">
    <property type="term" value="C:membrane"/>
    <property type="evidence" value="ECO:0007669"/>
    <property type="project" value="UniProtKB-SubCell"/>
</dbReference>
<comment type="caution">
    <text evidence="12">The sequence shown here is derived from an EMBL/GenBank/DDBJ whole genome shotgun (WGS) entry which is preliminary data.</text>
</comment>
<keyword evidence="3 9" id="KW-0812">Transmembrane</keyword>
<dbReference type="Gene3D" id="3.40.50.300">
    <property type="entry name" value="P-loop containing nucleotide triphosphate hydrolases"/>
    <property type="match status" value="1"/>
</dbReference>
<dbReference type="Pfam" id="PF00005">
    <property type="entry name" value="ABC_tran"/>
    <property type="match status" value="1"/>
</dbReference>
<keyword evidence="6 9" id="KW-1133">Transmembrane helix</keyword>
<dbReference type="InterPro" id="IPR013525">
    <property type="entry name" value="ABC2_TM"/>
</dbReference>
<comment type="subcellular location">
    <subcellularLocation>
        <location evidence="1">Membrane</location>
        <topology evidence="1">Multi-pass membrane protein</topology>
    </subcellularLocation>
</comment>
<feature type="compositionally biased region" description="Polar residues" evidence="8">
    <location>
        <begin position="704"/>
        <end position="716"/>
    </location>
</feature>
<dbReference type="InterPro" id="IPR043926">
    <property type="entry name" value="ABCG_dom"/>
</dbReference>
<evidence type="ECO:0000256" key="9">
    <source>
        <dbReference type="SAM" id="Phobius"/>
    </source>
</evidence>
<evidence type="ECO:0000256" key="7">
    <source>
        <dbReference type="ARBA" id="ARBA00023136"/>
    </source>
</evidence>
<name>A0A1Z5KMP1_FISSO</name>
<dbReference type="PANTHER" id="PTHR48041:SF139">
    <property type="entry name" value="PROTEIN SCARLET"/>
    <property type="match status" value="1"/>
</dbReference>
<keyword evidence="7 9" id="KW-0472">Membrane</keyword>
<evidence type="ECO:0000256" key="6">
    <source>
        <dbReference type="ARBA" id="ARBA00022989"/>
    </source>
</evidence>
<feature type="domain" description="ABC transporter" evidence="11">
    <location>
        <begin position="67"/>
        <end position="311"/>
    </location>
</feature>
<evidence type="ECO:0000256" key="1">
    <source>
        <dbReference type="ARBA" id="ARBA00004141"/>
    </source>
</evidence>
<dbReference type="GO" id="GO:0140359">
    <property type="term" value="F:ABC-type transporter activity"/>
    <property type="evidence" value="ECO:0007669"/>
    <property type="project" value="InterPro"/>
</dbReference>
<evidence type="ECO:0000313" key="12">
    <source>
        <dbReference type="EMBL" id="GAX27559.1"/>
    </source>
</evidence>
<dbReference type="GO" id="GO:0005524">
    <property type="term" value="F:ATP binding"/>
    <property type="evidence" value="ECO:0007669"/>
    <property type="project" value="UniProtKB-KW"/>
</dbReference>
<dbReference type="EMBL" id="BDSP01000259">
    <property type="protein sequence ID" value="GAX27559.1"/>
    <property type="molecule type" value="Genomic_DNA"/>
</dbReference>
<feature type="region of interest" description="Disordered" evidence="8">
    <location>
        <begin position="697"/>
        <end position="730"/>
    </location>
</feature>
<keyword evidence="13" id="KW-1185">Reference proteome</keyword>
<sequence>MQTQRRVSLQFFFLLLALLGLIGTFHTEALSQEEDETNNSNREKEETYVTMKQEEIIQQLTQGESGLVWHDVSVQQNDHPLLHSCTGFVPNGHVCGILGPSGAGKSTLIHALSGSPSSQGNVWQYHHSEEVLMRMTPPQVAWLQQHDSFFELLTVQETLQLAAFLELPHWSADKRDALVQTKLQALGLAAVADRKVGGYHGSSSSYKLSGGERRRLAVALELLTDKELLLADEPTTGLDTSMSVRVVQLIRDTVQNLQIPAFCVLHQPRSTIWNELLDDIILMASGGHVCYVGPRSEVRAYFDDLGYACPQDTNPAEYYVDLISVDPEDPVQAALDEKRIQKIVSHFRKHQRKQLRIPKRNQKHRDLRYPHITMKEISKIPTAQSSQSAAIRSRRHRLFHCPQWLLRFMALLKRSLRQNLRDTTSIVARLIFSASNAWLLTQLYPTVVPHAPPTAHSLADRAALLTTAAIVVCNMAYMKTADLFEKEYPVVLREQMRHQYSTLEYLLAKALAELPLDALFAGVFSTVLKACTGLCIGWWPLTGAFSLLTAAGASLGFLFGSWFAADGLAIQAGLPILVVLMLVGVINPSGVDPHRAPPMVTQLMKRLSPFAYAIHAVMVAEFQDMQFVSSTGGRRWWSSIWKDLPRMGAMAMVRNGNQVLEALGLKQETYVHAMKHLAYLTGIHLVLSWWGLAVRRRKPGPKPSSKTIELSSSPGTNAPMPPKVARRVRL</sequence>
<dbReference type="SUPFAM" id="SSF52540">
    <property type="entry name" value="P-loop containing nucleoside triphosphate hydrolases"/>
    <property type="match status" value="1"/>
</dbReference>
<keyword evidence="5" id="KW-0067">ATP-binding</keyword>
<dbReference type="PROSITE" id="PS50893">
    <property type="entry name" value="ABC_TRANSPORTER_2"/>
    <property type="match status" value="1"/>
</dbReference>
<evidence type="ECO:0000256" key="2">
    <source>
        <dbReference type="ARBA" id="ARBA00022448"/>
    </source>
</evidence>
<dbReference type="InParanoid" id="A0A1Z5KMP1"/>
<evidence type="ECO:0000256" key="10">
    <source>
        <dbReference type="SAM" id="SignalP"/>
    </source>
</evidence>
<evidence type="ECO:0000259" key="11">
    <source>
        <dbReference type="PROSITE" id="PS50893"/>
    </source>
</evidence>
<evidence type="ECO:0000256" key="3">
    <source>
        <dbReference type="ARBA" id="ARBA00022692"/>
    </source>
</evidence>
<evidence type="ECO:0000313" key="13">
    <source>
        <dbReference type="Proteomes" id="UP000198406"/>
    </source>
</evidence>
<feature type="transmembrane region" description="Helical" evidence="9">
    <location>
        <begin position="572"/>
        <end position="591"/>
    </location>
</feature>
<dbReference type="PROSITE" id="PS00211">
    <property type="entry name" value="ABC_TRANSPORTER_1"/>
    <property type="match status" value="1"/>
</dbReference>
<dbReference type="SMART" id="SM00382">
    <property type="entry name" value="AAA"/>
    <property type="match status" value="1"/>
</dbReference>
<dbReference type="AlphaFoldDB" id="A0A1Z5KMP1"/>
<dbReference type="InterPro" id="IPR027417">
    <property type="entry name" value="P-loop_NTPase"/>
</dbReference>
<keyword evidence="4" id="KW-0547">Nucleotide-binding</keyword>
<dbReference type="OrthoDB" id="66620at2759"/>
<dbReference type="Proteomes" id="UP000198406">
    <property type="component" value="Unassembled WGS sequence"/>
</dbReference>
<dbReference type="Pfam" id="PF01061">
    <property type="entry name" value="ABC2_membrane"/>
    <property type="match status" value="1"/>
</dbReference>
<dbReference type="InterPro" id="IPR003593">
    <property type="entry name" value="AAA+_ATPase"/>
</dbReference>